<protein>
    <submittedName>
        <fullName evidence="2">Uncharacterized protein</fullName>
    </submittedName>
</protein>
<proteinExistence type="predicted"/>
<evidence type="ECO:0000313" key="2">
    <source>
        <dbReference type="EMBL" id="AJA51057.1"/>
    </source>
</evidence>
<dbReference type="Proteomes" id="UP000028042">
    <property type="component" value="Unassembled WGS sequence"/>
</dbReference>
<evidence type="ECO:0000313" key="4">
    <source>
        <dbReference type="Proteomes" id="UP000028042"/>
    </source>
</evidence>
<dbReference type="EMBL" id="JPGY02000001">
    <property type="protein sequence ID" value="KRU12935.1"/>
    <property type="molecule type" value="Genomic_DNA"/>
</dbReference>
<organism evidence="2 5">
    <name type="scientific">Clostridium pasteurianum DSM 525 = ATCC 6013</name>
    <dbReference type="NCBI Taxonomy" id="1262449"/>
    <lineage>
        <taxon>Bacteria</taxon>
        <taxon>Bacillati</taxon>
        <taxon>Bacillota</taxon>
        <taxon>Clostridia</taxon>
        <taxon>Eubacteriales</taxon>
        <taxon>Clostridiaceae</taxon>
        <taxon>Clostridium</taxon>
    </lineage>
</organism>
<keyword evidence="1" id="KW-0812">Transmembrane</keyword>
<keyword evidence="5" id="KW-1185">Reference proteome</keyword>
<dbReference type="PATRIC" id="fig|1262449.7.peg.978"/>
<reference evidence="3" key="2">
    <citation type="submission" date="2015-10" db="EMBL/GenBank/DDBJ databases">
        <title>Improved Draft Genome Sequence of Clostridium pasteurianum Strain ATCC 6013 (DSM 525) Using a Hybrid Next-Generation Sequencing Approach.</title>
        <authorList>
            <person name="Pyne M.E."/>
            <person name="Utturkar S.M."/>
            <person name="Brown S.D."/>
            <person name="Moo-Young M."/>
            <person name="Chung D.A."/>
            <person name="Chou P.C."/>
        </authorList>
    </citation>
    <scope>NUCLEOTIDE SEQUENCE</scope>
    <source>
        <strain evidence="3">ATCC 6013</strain>
    </source>
</reference>
<feature type="transmembrane region" description="Helical" evidence="1">
    <location>
        <begin position="5"/>
        <end position="22"/>
    </location>
</feature>
<reference evidence="3 4" key="3">
    <citation type="journal article" name="Genome Announc.">
        <title>Improved Draft Genome Sequence of Clostridium pasteurianum Strain ATCC 6013 (DSM 525) Using a Hybrid Next-Generation Sequencing Approach.</title>
        <authorList>
            <person name="Pyne M.E."/>
            <person name="Utturkar S."/>
            <person name="Brown S.D."/>
            <person name="Moo-Young M."/>
            <person name="Chung D.A."/>
            <person name="Chou C.P."/>
        </authorList>
    </citation>
    <scope>NUCLEOTIDE SEQUENCE [LARGE SCALE GENOMIC DNA]</scope>
    <source>
        <strain evidence="3 4">ATCC 6013</strain>
    </source>
</reference>
<sequence>MRKNLILIVSIILFVVAIIFLWEDNNTVRTIGLVILIIVNLVNIIRGLVNIWHEQRG</sequence>
<evidence type="ECO:0000313" key="5">
    <source>
        <dbReference type="Proteomes" id="UP000030905"/>
    </source>
</evidence>
<gene>
    <name evidence="2" type="ORF">CLPA_c09690</name>
    <name evidence="3" type="ORF">CP6013_02183</name>
</gene>
<dbReference type="KEGG" id="cpat:CLPA_c09690"/>
<dbReference type="Proteomes" id="UP000030905">
    <property type="component" value="Chromosome"/>
</dbReference>
<feature type="transmembrane region" description="Helical" evidence="1">
    <location>
        <begin position="28"/>
        <end position="49"/>
    </location>
</feature>
<reference evidence="2 5" key="1">
    <citation type="journal article" date="2015" name="Genome Announc.">
        <title>Complete Genome Sequence of the Nitrogen-Fixing and Solvent-Producing Clostridium pasteurianum DSM 525.</title>
        <authorList>
            <person name="Poehlein A."/>
            <person name="Grosse-Honebrink A."/>
            <person name="Zhang Y."/>
            <person name="Minton N.P."/>
            <person name="Daniel R."/>
        </authorList>
    </citation>
    <scope>NUCLEOTIDE SEQUENCE [LARGE SCALE GENOMIC DNA]</scope>
    <source>
        <strain evidence="2">DSM 525</strain>
        <strain evidence="5">DSM 525 / ATCC 6013</strain>
    </source>
</reference>
<dbReference type="KEGG" id="cpae:CPAST_c09690"/>
<keyword evidence="1" id="KW-1133">Transmembrane helix</keyword>
<evidence type="ECO:0000313" key="3">
    <source>
        <dbReference type="EMBL" id="KRU12935.1"/>
    </source>
</evidence>
<keyword evidence="1" id="KW-0472">Membrane</keyword>
<evidence type="ECO:0000256" key="1">
    <source>
        <dbReference type="SAM" id="Phobius"/>
    </source>
</evidence>
<accession>A0A0H3J133</accession>
<dbReference type="AlphaFoldDB" id="A0A0H3J133"/>
<dbReference type="EMBL" id="CP009268">
    <property type="protein sequence ID" value="AJA51057.1"/>
    <property type="molecule type" value="Genomic_DNA"/>
</dbReference>
<name>A0A0H3J133_CLOPA</name>